<reference evidence="5" key="2">
    <citation type="submission" date="2024-01" db="EMBL/GenBank/DDBJ databases">
        <title>Comparative genomics of Cryptococcus and Kwoniella reveals pathogenesis evolution and contrasting modes of karyotype evolution via chromosome fusion or intercentromeric recombination.</title>
        <authorList>
            <person name="Coelho M.A."/>
            <person name="David-Palma M."/>
            <person name="Shea T."/>
            <person name="Bowers K."/>
            <person name="McGinley-Smith S."/>
            <person name="Mohammad A.W."/>
            <person name="Gnirke A."/>
            <person name="Yurkov A.M."/>
            <person name="Nowrousian M."/>
            <person name="Sun S."/>
            <person name="Cuomo C.A."/>
            <person name="Heitman J."/>
        </authorList>
    </citation>
    <scope>NUCLEOTIDE SEQUENCE</scope>
    <source>
        <strain evidence="5">CBS 12478</strain>
    </source>
</reference>
<evidence type="ECO:0000256" key="1">
    <source>
        <dbReference type="ARBA" id="ARBA00023002"/>
    </source>
</evidence>
<accession>A0AAJ8LLF0</accession>
<keyword evidence="6" id="KW-1185">Reference proteome</keyword>
<dbReference type="InterPro" id="IPR029510">
    <property type="entry name" value="Ald_DH_CS_GLU"/>
</dbReference>
<dbReference type="PROSITE" id="PS00687">
    <property type="entry name" value="ALDEHYDE_DEHYDR_GLU"/>
    <property type="match status" value="1"/>
</dbReference>
<dbReference type="EMBL" id="CP144057">
    <property type="protein sequence ID" value="WWD19969.1"/>
    <property type="molecule type" value="Genomic_DNA"/>
</dbReference>
<gene>
    <name evidence="5" type="ORF">CI109_104442</name>
</gene>
<dbReference type="KEGG" id="ksn:43589458"/>
<dbReference type="InterPro" id="IPR050740">
    <property type="entry name" value="Aldehyde_DH_Superfamily"/>
</dbReference>
<dbReference type="Gene3D" id="3.40.309.10">
    <property type="entry name" value="Aldehyde Dehydrogenase, Chain A, domain 2"/>
    <property type="match status" value="1"/>
</dbReference>
<proteinExistence type="inferred from homology"/>
<dbReference type="GO" id="GO:0004777">
    <property type="term" value="F:succinate-semialdehyde dehydrogenase (NAD+) activity"/>
    <property type="evidence" value="ECO:0007669"/>
    <property type="project" value="TreeGrafter"/>
</dbReference>
<evidence type="ECO:0000256" key="3">
    <source>
        <dbReference type="RuleBase" id="RU003345"/>
    </source>
</evidence>
<dbReference type="Gene3D" id="3.40.605.10">
    <property type="entry name" value="Aldehyde Dehydrogenase, Chain A, domain 1"/>
    <property type="match status" value="2"/>
</dbReference>
<protein>
    <recommendedName>
        <fullName evidence="4">Aldehyde dehydrogenase domain-containing protein</fullName>
    </recommendedName>
</protein>
<dbReference type="SUPFAM" id="SSF53720">
    <property type="entry name" value="ALDH-like"/>
    <property type="match status" value="1"/>
</dbReference>
<keyword evidence="1 3" id="KW-0560">Oxidoreductase</keyword>
<name>A0AAJ8LLF0_9TREE</name>
<evidence type="ECO:0000313" key="5">
    <source>
        <dbReference type="EMBL" id="WWD19969.1"/>
    </source>
</evidence>
<organism evidence="5 6">
    <name type="scientific">Kwoniella shandongensis</name>
    <dbReference type="NCBI Taxonomy" id="1734106"/>
    <lineage>
        <taxon>Eukaryota</taxon>
        <taxon>Fungi</taxon>
        <taxon>Dikarya</taxon>
        <taxon>Basidiomycota</taxon>
        <taxon>Agaricomycotina</taxon>
        <taxon>Tremellomycetes</taxon>
        <taxon>Tremellales</taxon>
        <taxon>Cryptococcaceae</taxon>
        <taxon>Kwoniella</taxon>
    </lineage>
</organism>
<dbReference type="RefSeq" id="XP_065823573.1">
    <property type="nucleotide sequence ID" value="XM_065967501.1"/>
</dbReference>
<dbReference type="PANTHER" id="PTHR43353">
    <property type="entry name" value="SUCCINATE-SEMIALDEHYDE DEHYDROGENASE, MITOCHONDRIAL"/>
    <property type="match status" value="1"/>
</dbReference>
<dbReference type="Pfam" id="PF00171">
    <property type="entry name" value="Aldedh"/>
    <property type="match status" value="1"/>
</dbReference>
<dbReference type="GO" id="GO:0009450">
    <property type="term" value="P:gamma-aminobutyric acid catabolic process"/>
    <property type="evidence" value="ECO:0007669"/>
    <property type="project" value="TreeGrafter"/>
</dbReference>
<reference evidence="5" key="1">
    <citation type="submission" date="2017-08" db="EMBL/GenBank/DDBJ databases">
        <authorList>
            <person name="Cuomo C."/>
            <person name="Billmyre B."/>
            <person name="Heitman J."/>
        </authorList>
    </citation>
    <scope>NUCLEOTIDE SEQUENCE</scope>
    <source>
        <strain evidence="5">CBS 12478</strain>
    </source>
</reference>
<feature type="domain" description="Aldehyde dehydrogenase" evidence="4">
    <location>
        <begin position="192"/>
        <end position="443"/>
    </location>
</feature>
<evidence type="ECO:0000259" key="4">
    <source>
        <dbReference type="Pfam" id="PF00171"/>
    </source>
</evidence>
<sequence>MIVKNLTGKPDTDSRNTSLFGVVHPATHEAVHQVERSSRESFSKALQICHDALPSWSAQPLAERCSIFEKAASLLQDGSTDWKSRLAEANMKETSVTSWWTNEQLDGVPLFIRELTRAAHEVLVPEVMNADKSTVHIERLPFGVCLAIAAWNAVHLLTARAIITPLIAGNTVILKTSEHTPYTQTLWAELLHVNFTGSTNVGSILAGLAGKHLKPSLMELGGKAPVLLLPSADFRIAASHILFGTFMNAGQLCMSTERVLVPRSRYDDLVAALRDAWASVKQKEPRALFSSVSTCRVRNLIKDAIARGAEPLTGPWKEDIGNLVTPIILGSGTAEMKIFREESFGPVSIVIPIEDDGLTNEQVTDHMVALANDSDYGLTASVWSTDLQLAQDVARRLECGAVHINSPTAGDLPSVPHGGWKSSGWGRFNGAEGIRSFTQIRTIETEKGPGHTLPLDIFEL</sequence>
<dbReference type="InterPro" id="IPR016163">
    <property type="entry name" value="Ald_DH_C"/>
</dbReference>
<dbReference type="InterPro" id="IPR016161">
    <property type="entry name" value="Ald_DH/histidinol_DH"/>
</dbReference>
<feature type="active site" evidence="2">
    <location>
        <position position="219"/>
    </location>
</feature>
<evidence type="ECO:0000256" key="2">
    <source>
        <dbReference type="PROSITE-ProRule" id="PRU10007"/>
    </source>
</evidence>
<dbReference type="Proteomes" id="UP000322225">
    <property type="component" value="Chromosome 7"/>
</dbReference>
<dbReference type="AlphaFoldDB" id="A0AAJ8LLF0"/>
<dbReference type="PANTHER" id="PTHR43353:SF6">
    <property type="entry name" value="CYTOPLASMIC ALDEHYDE DEHYDROGENASE (EUROFUNG)"/>
    <property type="match status" value="1"/>
</dbReference>
<dbReference type="InterPro" id="IPR016162">
    <property type="entry name" value="Ald_DH_N"/>
</dbReference>
<dbReference type="GeneID" id="43589458"/>
<comment type="similarity">
    <text evidence="3">Belongs to the aldehyde dehydrogenase family.</text>
</comment>
<evidence type="ECO:0000313" key="6">
    <source>
        <dbReference type="Proteomes" id="UP000322225"/>
    </source>
</evidence>
<dbReference type="InterPro" id="IPR015590">
    <property type="entry name" value="Aldehyde_DH_dom"/>
</dbReference>